<name>A0ABR4HRQ2_9EURO</name>
<dbReference type="Pfam" id="PF10300">
    <property type="entry name" value="Iml2-TPR_39"/>
    <property type="match status" value="1"/>
</dbReference>
<dbReference type="EMBL" id="JBFXLT010000016">
    <property type="protein sequence ID" value="KAL2817814.1"/>
    <property type="molecule type" value="Genomic_DNA"/>
</dbReference>
<evidence type="ECO:0000256" key="2">
    <source>
        <dbReference type="ARBA" id="ARBA00018424"/>
    </source>
</evidence>
<dbReference type="PANTHER" id="PTHR31859">
    <property type="entry name" value="TETRATRICOPEPTIDE REPEAT PROTEIN 39 FAMILY MEMBER"/>
    <property type="match status" value="1"/>
</dbReference>
<evidence type="ECO:0000256" key="6">
    <source>
        <dbReference type="SAM" id="MobiDB-lite"/>
    </source>
</evidence>
<comment type="function">
    <text evidence="4">Inclusion body (IB) resident protein that interacts strongly with lipid droplet (LD) proteins. Involved in LD-mediated IB clearing after protein folding stress, probably by enabling access to the IBs of an LD-stored soluble sterol derivative that acts as a chaperone in inclusion clearing.</text>
</comment>
<reference evidence="7 8" key="1">
    <citation type="submission" date="2024-07" db="EMBL/GenBank/DDBJ databases">
        <title>Section-level genome sequencing and comparative genomics of Aspergillus sections Usti and Cavernicolus.</title>
        <authorList>
            <consortium name="Lawrence Berkeley National Laboratory"/>
            <person name="Nybo J.L."/>
            <person name="Vesth T.C."/>
            <person name="Theobald S."/>
            <person name="Frisvad J.C."/>
            <person name="Larsen T.O."/>
            <person name="Kjaerboelling I."/>
            <person name="Rothschild-Mancinelli K."/>
            <person name="Lyhne E.K."/>
            <person name="Kogle M.E."/>
            <person name="Barry K."/>
            <person name="Clum A."/>
            <person name="Na H."/>
            <person name="Ledsgaard L."/>
            <person name="Lin J."/>
            <person name="Lipzen A."/>
            <person name="Kuo A."/>
            <person name="Riley R."/>
            <person name="Mondo S."/>
            <person name="Labutti K."/>
            <person name="Haridas S."/>
            <person name="Pangalinan J."/>
            <person name="Salamov A.A."/>
            <person name="Simmons B.A."/>
            <person name="Magnuson J.K."/>
            <person name="Chen J."/>
            <person name="Drula E."/>
            <person name="Henrissat B."/>
            <person name="Wiebenga A."/>
            <person name="Lubbers R.J."/>
            <person name="Gomes A.C."/>
            <person name="Makela M.R."/>
            <person name="Stajich J."/>
            <person name="Grigoriev I.V."/>
            <person name="Mortensen U.H."/>
            <person name="De Vries R.P."/>
            <person name="Baker S.E."/>
            <person name="Andersen M.R."/>
        </authorList>
    </citation>
    <scope>NUCLEOTIDE SEQUENCE [LARGE SCALE GENOMIC DNA]</scope>
    <source>
        <strain evidence="7 8">CBS 588.65</strain>
    </source>
</reference>
<protein>
    <recommendedName>
        <fullName evidence="2">Inclusion body clearance protein IML2</fullName>
    </recommendedName>
    <alternativeName>
        <fullName evidence="3">Inclusion body clearance protein iml2</fullName>
    </alternativeName>
</protein>
<comment type="caution">
    <text evidence="7">The sequence shown here is derived from an EMBL/GenBank/DDBJ whole genome shotgun (WGS) entry which is preliminary data.</text>
</comment>
<organism evidence="7 8">
    <name type="scientific">Aspergillus granulosus</name>
    <dbReference type="NCBI Taxonomy" id="176169"/>
    <lineage>
        <taxon>Eukaryota</taxon>
        <taxon>Fungi</taxon>
        <taxon>Dikarya</taxon>
        <taxon>Ascomycota</taxon>
        <taxon>Pezizomycotina</taxon>
        <taxon>Eurotiomycetes</taxon>
        <taxon>Eurotiomycetidae</taxon>
        <taxon>Eurotiales</taxon>
        <taxon>Aspergillaceae</taxon>
        <taxon>Aspergillus</taxon>
        <taxon>Aspergillus subgen. Nidulantes</taxon>
    </lineage>
</organism>
<keyword evidence="8" id="KW-1185">Reference proteome</keyword>
<proteinExistence type="predicted"/>
<dbReference type="PANTHER" id="PTHR31859:SF1">
    <property type="entry name" value="TETRATRICOPEPTIDE REPEAT PROTEIN 39C"/>
    <property type="match status" value="1"/>
</dbReference>
<comment type="subunit">
    <text evidence="1">Interacts with lipid droplet proteins.</text>
</comment>
<evidence type="ECO:0000256" key="4">
    <source>
        <dbReference type="ARBA" id="ARBA00043897"/>
    </source>
</evidence>
<feature type="region of interest" description="Disordered" evidence="6">
    <location>
        <begin position="203"/>
        <end position="222"/>
    </location>
</feature>
<keyword evidence="5" id="KW-0175">Coiled coil</keyword>
<evidence type="ECO:0000256" key="1">
    <source>
        <dbReference type="ARBA" id="ARBA00011408"/>
    </source>
</evidence>
<feature type="coiled-coil region" evidence="5">
    <location>
        <begin position="102"/>
        <end position="129"/>
    </location>
</feature>
<feature type="region of interest" description="Disordered" evidence="6">
    <location>
        <begin position="1"/>
        <end position="21"/>
    </location>
</feature>
<gene>
    <name evidence="7" type="ORF">BJX63DRAFT_429509</name>
</gene>
<evidence type="ECO:0000313" key="8">
    <source>
        <dbReference type="Proteomes" id="UP001610334"/>
    </source>
</evidence>
<dbReference type="Proteomes" id="UP001610334">
    <property type="component" value="Unassembled WGS sequence"/>
</dbReference>
<dbReference type="InterPro" id="IPR019412">
    <property type="entry name" value="IML2/TPR_39"/>
</dbReference>
<evidence type="ECO:0000313" key="7">
    <source>
        <dbReference type="EMBL" id="KAL2817814.1"/>
    </source>
</evidence>
<evidence type="ECO:0000256" key="5">
    <source>
        <dbReference type="SAM" id="Coils"/>
    </source>
</evidence>
<sequence length="715" mass="80850">MFGGWFGGKKPSPNGSTQSLDAQSELQDLLDAIQGMHDLCSRFRDRRLWMMYANLDPFRISSTAAELILNDDVDGAEQGLSGRNSAFHQLGKGVVMFIRATLGFEQDIMRQAAERLNEAENKAYSDQQRAKNTSQSADIFRSEIYAPGTEFVLCQAMAQLQAAVVGVLNESLTESIKGFYKLRKAYFALDAILKMEEKFMQSRQAGIRNSPSPTPSLKHADEEDVQKDLSNLNLDEPAGPDSVPILSSTNTADLINHDPESEIFKNPIDVFVHSGASFCFGVLLLLISMVPPAFSRLLSIVGFYGDKDRALKLLWQASKFENLPGAISALSLLGYYNAFVRYCDIMPDAVPGKDGDIQGYPQERLETLLTRMRERFPKSQLWLLEESRMHGANKRLDVALELLYTEQHSPLKQVEALKVFEKSMNAMYLHEYERCSDAFIECADLNSWSRALYYYIAGTCHISLYRMLAATDPEKATAHADRAVKLLQKAPQFAGAKKFMARQLPFDIFVVRKIAKWEARAKEWGVPLVDAVGVDPIEEMIFFWNGHSRMTHEQLEDSLARLAWSESDANRTWSREGPEEKGIHQILRAAVLRSMRRHEEAKEIIRTSIFTLDKSTFKGRHKDDWVYPVAYFEMAANLWMERPTYIAQHGGPPSNASKPEDSAAAEKELVRECKENLQKAARWESYEQEARFGLKVTAALEAVAKWEAQNFAKVE</sequence>
<evidence type="ECO:0000256" key="3">
    <source>
        <dbReference type="ARBA" id="ARBA00019539"/>
    </source>
</evidence>
<accession>A0ABR4HRQ2</accession>